<proteinExistence type="predicted"/>
<dbReference type="AlphaFoldDB" id="A0A6V7QM27"/>
<accession>A0A6V7QM27</accession>
<protein>
    <submittedName>
        <fullName evidence="1">Uncharacterized protein</fullName>
    </submittedName>
</protein>
<dbReference type="EMBL" id="LR862137">
    <property type="protein sequence ID" value="CAD1844183.1"/>
    <property type="molecule type" value="Genomic_DNA"/>
</dbReference>
<organism evidence="1">
    <name type="scientific">Ananas comosus var. bracteatus</name>
    <name type="common">red pineapple</name>
    <dbReference type="NCBI Taxonomy" id="296719"/>
    <lineage>
        <taxon>Eukaryota</taxon>
        <taxon>Viridiplantae</taxon>
        <taxon>Streptophyta</taxon>
        <taxon>Embryophyta</taxon>
        <taxon>Tracheophyta</taxon>
        <taxon>Spermatophyta</taxon>
        <taxon>Magnoliopsida</taxon>
        <taxon>Liliopsida</taxon>
        <taxon>Poales</taxon>
        <taxon>Bromeliaceae</taxon>
        <taxon>Bromelioideae</taxon>
        <taxon>Ananas</taxon>
    </lineage>
</organism>
<sequence>MDTRVDDDTSAPDGSRRGGLHGCMLLPPWLSRVLHFYIWFLSESSDESHHEYYYVRVQFSLVADVNFLPLKVRSGQACSGSGHTPGGLPLGPGGDTKCKEYYDINARACRRATGSWPEQACSGQARNRAYLSGFVILSFPRPPDQYGREHNDRDSLLIIVLTLVFVGKGPFRCFGDVDPVRAFLANVSGCVRCSGDPRLF</sequence>
<name>A0A6V7QM27_ANACO</name>
<reference evidence="1" key="1">
    <citation type="submission" date="2020-07" db="EMBL/GenBank/DDBJ databases">
        <authorList>
            <person name="Lin J."/>
        </authorList>
    </citation>
    <scope>NUCLEOTIDE SEQUENCE</scope>
</reference>
<evidence type="ECO:0000313" key="1">
    <source>
        <dbReference type="EMBL" id="CAD1844183.1"/>
    </source>
</evidence>
<gene>
    <name evidence="1" type="ORF">CB5_LOCUS27394</name>
</gene>